<dbReference type="Proteomes" id="UP000324222">
    <property type="component" value="Unassembled WGS sequence"/>
</dbReference>
<organism evidence="1 2">
    <name type="scientific">Portunus trituberculatus</name>
    <name type="common">Swimming crab</name>
    <name type="synonym">Neptunus trituberculatus</name>
    <dbReference type="NCBI Taxonomy" id="210409"/>
    <lineage>
        <taxon>Eukaryota</taxon>
        <taxon>Metazoa</taxon>
        <taxon>Ecdysozoa</taxon>
        <taxon>Arthropoda</taxon>
        <taxon>Crustacea</taxon>
        <taxon>Multicrustacea</taxon>
        <taxon>Malacostraca</taxon>
        <taxon>Eumalacostraca</taxon>
        <taxon>Eucarida</taxon>
        <taxon>Decapoda</taxon>
        <taxon>Pleocyemata</taxon>
        <taxon>Brachyura</taxon>
        <taxon>Eubrachyura</taxon>
        <taxon>Portunoidea</taxon>
        <taxon>Portunidae</taxon>
        <taxon>Portuninae</taxon>
        <taxon>Portunus</taxon>
    </lineage>
</organism>
<proteinExistence type="predicted"/>
<evidence type="ECO:0000313" key="2">
    <source>
        <dbReference type="Proteomes" id="UP000324222"/>
    </source>
</evidence>
<accession>A0A5B7EZQ2</accession>
<evidence type="ECO:0000313" key="1">
    <source>
        <dbReference type="EMBL" id="MPC40560.1"/>
    </source>
</evidence>
<keyword evidence="2" id="KW-1185">Reference proteome</keyword>
<name>A0A5B7EZQ2_PORTR</name>
<comment type="caution">
    <text evidence="1">The sequence shown here is derived from an EMBL/GenBank/DDBJ whole genome shotgun (WGS) entry which is preliminary data.</text>
</comment>
<protein>
    <submittedName>
        <fullName evidence="1">Uncharacterized protein</fullName>
    </submittedName>
</protein>
<sequence length="87" mass="9863">MATRRRQRPPSERCIMSPADYRALPSPPLPCLALPFPARRTWLVTATRPHHLLLSQALSGKHPAVGLEAIILLHSYPRRTFTAFIRL</sequence>
<dbReference type="EMBL" id="VSRR010004732">
    <property type="protein sequence ID" value="MPC40560.1"/>
    <property type="molecule type" value="Genomic_DNA"/>
</dbReference>
<dbReference type="AlphaFoldDB" id="A0A5B7EZQ2"/>
<reference evidence="1 2" key="1">
    <citation type="submission" date="2019-05" db="EMBL/GenBank/DDBJ databases">
        <title>Another draft genome of Portunus trituberculatus and its Hox gene families provides insights of decapod evolution.</title>
        <authorList>
            <person name="Jeong J.-H."/>
            <person name="Song I."/>
            <person name="Kim S."/>
            <person name="Choi T."/>
            <person name="Kim D."/>
            <person name="Ryu S."/>
            <person name="Kim W."/>
        </authorList>
    </citation>
    <scope>NUCLEOTIDE SEQUENCE [LARGE SCALE GENOMIC DNA]</scope>
    <source>
        <tissue evidence="1">Muscle</tissue>
    </source>
</reference>
<gene>
    <name evidence="1" type="ORF">E2C01_034121</name>
</gene>